<reference evidence="3 4" key="1">
    <citation type="submission" date="2018-04" db="EMBL/GenBank/DDBJ databases">
        <title>Halococcoides cellulosivorans gen. nov., sp. nov., an extremely halophilic cellulose-utilizing haloarchaeon from hypersaline lakes.</title>
        <authorList>
            <person name="Sorokin D.Y."/>
            <person name="Toshchakov S.V."/>
            <person name="Samarov N.I."/>
            <person name="Korzhenkov A."/>
            <person name="Kublanov I.V."/>
        </authorList>
    </citation>
    <scope>NUCLEOTIDE SEQUENCE [LARGE SCALE GENOMIC DNA]</scope>
    <source>
        <strain evidence="3 4">HArcel1</strain>
    </source>
</reference>
<protein>
    <recommendedName>
        <fullName evidence="2">VOC domain-containing protein</fullName>
    </recommendedName>
</protein>
<proteinExistence type="predicted"/>
<sequence length="138" mass="14854">MATLDAHHVGITVEDLDRCVDFYRETFEFEVLDRFEVAGEAFERVTDTEAAADFVHLDAGGVRLELVRYDPPGAAPASDDLQDAGTTHLAVAVDDAGAFVADLPPEVETVSDPQTTASGTTVCFLRDPEGNLVELIET</sequence>
<evidence type="ECO:0000313" key="4">
    <source>
        <dbReference type="Proteomes" id="UP000244727"/>
    </source>
</evidence>
<feature type="domain" description="VOC" evidence="2">
    <location>
        <begin position="5"/>
        <end position="138"/>
    </location>
</feature>
<dbReference type="RefSeq" id="WP_108382109.1">
    <property type="nucleotide sequence ID" value="NZ_CP028858.1"/>
</dbReference>
<dbReference type="GO" id="GO:0046491">
    <property type="term" value="P:L-methylmalonyl-CoA metabolic process"/>
    <property type="evidence" value="ECO:0007669"/>
    <property type="project" value="TreeGrafter"/>
</dbReference>
<dbReference type="PANTHER" id="PTHR43048:SF4">
    <property type="entry name" value="RING-CLEAVING DIOXYGENASE-RELATED"/>
    <property type="match status" value="1"/>
</dbReference>
<dbReference type="PANTHER" id="PTHR43048">
    <property type="entry name" value="METHYLMALONYL-COA EPIMERASE"/>
    <property type="match status" value="1"/>
</dbReference>
<dbReference type="AlphaFoldDB" id="A0A2R4X1G3"/>
<gene>
    <name evidence="3" type="ORF">HARCEL1_07910</name>
</gene>
<dbReference type="EMBL" id="CP028858">
    <property type="protein sequence ID" value="AWB27638.1"/>
    <property type="molecule type" value="Genomic_DNA"/>
</dbReference>
<dbReference type="Gene3D" id="3.10.180.10">
    <property type="entry name" value="2,3-Dihydroxybiphenyl 1,2-Dioxygenase, domain 1"/>
    <property type="match status" value="1"/>
</dbReference>
<dbReference type="KEGG" id="harc:HARCEL1_07910"/>
<keyword evidence="1" id="KW-0479">Metal-binding</keyword>
<dbReference type="Proteomes" id="UP000244727">
    <property type="component" value="Chromosome"/>
</dbReference>
<dbReference type="PROSITE" id="PS51819">
    <property type="entry name" value="VOC"/>
    <property type="match status" value="1"/>
</dbReference>
<evidence type="ECO:0000313" key="3">
    <source>
        <dbReference type="EMBL" id="AWB27638.1"/>
    </source>
</evidence>
<dbReference type="InterPro" id="IPR037523">
    <property type="entry name" value="VOC_core"/>
</dbReference>
<dbReference type="InterPro" id="IPR051785">
    <property type="entry name" value="MMCE/EMCE_epimerase"/>
</dbReference>
<name>A0A2R4X1G3_9EURY</name>
<dbReference type="GeneID" id="36512423"/>
<dbReference type="SUPFAM" id="SSF54593">
    <property type="entry name" value="Glyoxalase/Bleomycin resistance protein/Dihydroxybiphenyl dioxygenase"/>
    <property type="match status" value="1"/>
</dbReference>
<evidence type="ECO:0000256" key="1">
    <source>
        <dbReference type="ARBA" id="ARBA00022723"/>
    </source>
</evidence>
<dbReference type="GO" id="GO:0004493">
    <property type="term" value="F:methylmalonyl-CoA epimerase activity"/>
    <property type="evidence" value="ECO:0007669"/>
    <property type="project" value="TreeGrafter"/>
</dbReference>
<dbReference type="Pfam" id="PF00903">
    <property type="entry name" value="Glyoxalase"/>
    <property type="match status" value="1"/>
</dbReference>
<dbReference type="InterPro" id="IPR004360">
    <property type="entry name" value="Glyas_Fos-R_dOase_dom"/>
</dbReference>
<dbReference type="GO" id="GO:0046872">
    <property type="term" value="F:metal ion binding"/>
    <property type="evidence" value="ECO:0007669"/>
    <property type="project" value="UniProtKB-KW"/>
</dbReference>
<keyword evidence="4" id="KW-1185">Reference proteome</keyword>
<organism evidence="3 4">
    <name type="scientific">Halococcoides cellulosivorans</name>
    <dbReference type="NCBI Taxonomy" id="1679096"/>
    <lineage>
        <taxon>Archaea</taxon>
        <taxon>Methanobacteriati</taxon>
        <taxon>Methanobacteriota</taxon>
        <taxon>Stenosarchaea group</taxon>
        <taxon>Halobacteria</taxon>
        <taxon>Halobacteriales</taxon>
        <taxon>Haloarculaceae</taxon>
        <taxon>Halococcoides</taxon>
    </lineage>
</organism>
<accession>A0A2R4X1G3</accession>
<evidence type="ECO:0000259" key="2">
    <source>
        <dbReference type="PROSITE" id="PS51819"/>
    </source>
</evidence>
<dbReference type="InterPro" id="IPR029068">
    <property type="entry name" value="Glyas_Bleomycin-R_OHBP_Dase"/>
</dbReference>